<reference evidence="8 9" key="1">
    <citation type="journal article" date="2015" name="BMC Genomics">
        <title>Insights from the genome of Ophiocordyceps polyrhachis-furcata to pathogenicity and host specificity in insect fungi.</title>
        <authorList>
            <person name="Wichadakul D."/>
            <person name="Kobmoo N."/>
            <person name="Ingsriswang S."/>
            <person name="Tangphatsornruang S."/>
            <person name="Chantasingh D."/>
            <person name="Luangsa-ard J.J."/>
            <person name="Eurwilaichitr L."/>
        </authorList>
    </citation>
    <scope>NUCLEOTIDE SEQUENCE [LARGE SCALE GENOMIC DNA]</scope>
    <source>
        <strain evidence="8 9">BCC 54312</strain>
    </source>
</reference>
<evidence type="ECO:0000313" key="9">
    <source>
        <dbReference type="Proteomes" id="UP000253664"/>
    </source>
</evidence>
<organism evidence="8 9">
    <name type="scientific">Ophiocordyceps polyrhachis-furcata BCC 54312</name>
    <dbReference type="NCBI Taxonomy" id="1330021"/>
    <lineage>
        <taxon>Eukaryota</taxon>
        <taxon>Fungi</taxon>
        <taxon>Dikarya</taxon>
        <taxon>Ascomycota</taxon>
        <taxon>Pezizomycotina</taxon>
        <taxon>Sordariomycetes</taxon>
        <taxon>Hypocreomycetidae</taxon>
        <taxon>Hypocreales</taxon>
        <taxon>Ophiocordycipitaceae</taxon>
        <taxon>Ophiocordyceps</taxon>
    </lineage>
</organism>
<evidence type="ECO:0000256" key="2">
    <source>
        <dbReference type="ARBA" id="ARBA00022630"/>
    </source>
</evidence>
<keyword evidence="5" id="KW-0503">Monooxygenase</keyword>
<dbReference type="Proteomes" id="UP000253664">
    <property type="component" value="Unassembled WGS sequence"/>
</dbReference>
<feature type="region of interest" description="Disordered" evidence="6">
    <location>
        <begin position="1"/>
        <end position="22"/>
    </location>
</feature>
<dbReference type="PRINTS" id="PR00420">
    <property type="entry name" value="RNGMNOXGNASE"/>
</dbReference>
<name>A0A367L4E4_9HYPO</name>
<feature type="domain" description="FAD-binding" evidence="7">
    <location>
        <begin position="25"/>
        <end position="197"/>
    </location>
</feature>
<dbReference type="PANTHER" id="PTHR13789:SF147">
    <property type="entry name" value="PUTATIVE (AFU_ORTHOLOGUE AFUA_2G01950)-RELATED"/>
    <property type="match status" value="1"/>
</dbReference>
<evidence type="ECO:0000256" key="5">
    <source>
        <dbReference type="ARBA" id="ARBA00023033"/>
    </source>
</evidence>
<evidence type="ECO:0000256" key="6">
    <source>
        <dbReference type="SAM" id="MobiDB-lite"/>
    </source>
</evidence>
<comment type="similarity">
    <text evidence="1">Belongs to the paxM FAD-dependent monooxygenase family.</text>
</comment>
<dbReference type="Pfam" id="PF01494">
    <property type="entry name" value="FAD_binding_3"/>
    <property type="match status" value="2"/>
</dbReference>
<evidence type="ECO:0000256" key="3">
    <source>
        <dbReference type="ARBA" id="ARBA00022827"/>
    </source>
</evidence>
<dbReference type="GO" id="GO:0004497">
    <property type="term" value="F:monooxygenase activity"/>
    <property type="evidence" value="ECO:0007669"/>
    <property type="project" value="UniProtKB-KW"/>
</dbReference>
<dbReference type="Gene3D" id="3.50.50.60">
    <property type="entry name" value="FAD/NAD(P)-binding domain"/>
    <property type="match status" value="1"/>
</dbReference>
<dbReference type="PANTHER" id="PTHR13789">
    <property type="entry name" value="MONOOXYGENASE"/>
    <property type="match status" value="1"/>
</dbReference>
<dbReference type="EMBL" id="LKCN02000016">
    <property type="protein sequence ID" value="RCI09287.1"/>
    <property type="molecule type" value="Genomic_DNA"/>
</dbReference>
<dbReference type="SUPFAM" id="SSF51905">
    <property type="entry name" value="FAD/NAD(P)-binding domain"/>
    <property type="match status" value="1"/>
</dbReference>
<protein>
    <recommendedName>
        <fullName evidence="7">FAD-binding domain-containing protein</fullName>
    </recommendedName>
</protein>
<feature type="compositionally biased region" description="Low complexity" evidence="6">
    <location>
        <begin position="1"/>
        <end position="14"/>
    </location>
</feature>
<keyword evidence="2" id="KW-0285">Flavoprotein</keyword>
<evidence type="ECO:0000256" key="4">
    <source>
        <dbReference type="ARBA" id="ARBA00023002"/>
    </source>
</evidence>
<dbReference type="InterPro" id="IPR002938">
    <property type="entry name" value="FAD-bd"/>
</dbReference>
<accession>A0A367L4E4</accession>
<keyword evidence="4" id="KW-0560">Oxidoreductase</keyword>
<evidence type="ECO:0000256" key="1">
    <source>
        <dbReference type="ARBA" id="ARBA00007992"/>
    </source>
</evidence>
<dbReference type="OrthoDB" id="1878542at2759"/>
<gene>
    <name evidence="8" type="ORF">L249_1473</name>
</gene>
<dbReference type="InterPro" id="IPR036188">
    <property type="entry name" value="FAD/NAD-bd_sf"/>
</dbReference>
<feature type="domain" description="FAD-binding" evidence="7">
    <location>
        <begin position="295"/>
        <end position="358"/>
    </location>
</feature>
<dbReference type="GO" id="GO:0071949">
    <property type="term" value="F:FAD binding"/>
    <property type="evidence" value="ECO:0007669"/>
    <property type="project" value="InterPro"/>
</dbReference>
<comment type="caution">
    <text evidence="8">The sequence shown here is derived from an EMBL/GenBank/DDBJ whole genome shotgun (WGS) entry which is preliminary data.</text>
</comment>
<keyword evidence="3" id="KW-0274">FAD</keyword>
<keyword evidence="9" id="KW-1185">Reference proteome</keyword>
<dbReference type="AlphaFoldDB" id="A0A367L4E4"/>
<proteinExistence type="inferred from homology"/>
<dbReference type="InterPro" id="IPR050493">
    <property type="entry name" value="FAD-dep_Monooxygenase_BioMet"/>
</dbReference>
<dbReference type="STRING" id="1330021.A0A367L4E4"/>
<sequence>MTSSSPSSSSSSSSRYHPPETSSETNFVIAGAGIAGLATGLGLSLTGQQVTILEQASTLEEAGAGIQVAPNASRILARLGVLDEVMKDADVLERVSIRRYADDKQLGLAPIMPNASHRYGSPALVIHRSDLHRILLSSARKAGCRILTSRRVVSVQDNTNNNNSTGKPRVQTEDGEWHEADVILGADGVRSVVRAHVVGHQVPLTPTGDAAYRLLIPRERMAGHETLGALVEGGDATRWVGPRGHIMGYPILRRPKSAVVTFCHNWSRPVRDLVSCAPEGQVTEWLLRTHPPLPRWTRHRVALVGDACHPMLPYMAQGAACAIEDAGALVAAFVCAPDPDAALHLYERVRKPQSESVQEASASQRECLHLPDGIHQVRRDDAIRRALEPSAHHHVRNPDLWLDRSWQDSVWGSDVVEDIFQAASSPAAGERGG</sequence>
<evidence type="ECO:0000259" key="7">
    <source>
        <dbReference type="Pfam" id="PF01494"/>
    </source>
</evidence>
<evidence type="ECO:0000313" key="8">
    <source>
        <dbReference type="EMBL" id="RCI09287.1"/>
    </source>
</evidence>